<dbReference type="InterPro" id="IPR000801">
    <property type="entry name" value="Esterase-like"/>
</dbReference>
<sequence length="270" mass="30934">MSIEKSTNIRQESLLLRSGQLNRNVMVDFYLPGEACEMRQTGLLLINDGQDLGRLGLAGILDDLYGRGLLRPLLCVGIHAGEERKMEYGTAGIPDYKGRGARADAYTRFVFDELIPAIRRRYRAPDFREKAFAGFSLGALSAMDIVWSHPQEFTRAGLFSGSFWWRTKDATDATYDEHTNRIMQAEVRRGSYYPWLKFFFECGTEDEQEDRNGNGIIDSIDDTQDLIGELVAKGYDRERDIRYYEIAGGRHDVDTWRRAIPEFLLWGFGK</sequence>
<dbReference type="PANTHER" id="PTHR48098">
    <property type="entry name" value="ENTEROCHELIN ESTERASE-RELATED"/>
    <property type="match status" value="1"/>
</dbReference>
<proteinExistence type="predicted"/>
<dbReference type="AlphaFoldDB" id="A0A8J2XS56"/>
<name>A0A8J2XS56_9BACT</name>
<dbReference type="Proteomes" id="UP000607559">
    <property type="component" value="Unassembled WGS sequence"/>
</dbReference>
<dbReference type="InterPro" id="IPR029058">
    <property type="entry name" value="AB_hydrolase_fold"/>
</dbReference>
<dbReference type="Pfam" id="PF00756">
    <property type="entry name" value="Esterase"/>
    <property type="match status" value="1"/>
</dbReference>
<keyword evidence="2" id="KW-1185">Reference proteome</keyword>
<evidence type="ECO:0000313" key="2">
    <source>
        <dbReference type="Proteomes" id="UP000607559"/>
    </source>
</evidence>
<dbReference type="RefSeq" id="WP_188929329.1">
    <property type="nucleotide sequence ID" value="NZ_BMJC01000001.1"/>
</dbReference>
<reference evidence="1" key="1">
    <citation type="journal article" date="2014" name="Int. J. Syst. Evol. Microbiol.">
        <title>Complete genome sequence of Corynebacterium casei LMG S-19264T (=DSM 44701T), isolated from a smear-ripened cheese.</title>
        <authorList>
            <consortium name="US DOE Joint Genome Institute (JGI-PGF)"/>
            <person name="Walter F."/>
            <person name="Albersmeier A."/>
            <person name="Kalinowski J."/>
            <person name="Ruckert C."/>
        </authorList>
    </citation>
    <scope>NUCLEOTIDE SEQUENCE</scope>
    <source>
        <strain evidence="1">CGMCC 1.15448</strain>
    </source>
</reference>
<comment type="caution">
    <text evidence="1">The sequence shown here is derived from an EMBL/GenBank/DDBJ whole genome shotgun (WGS) entry which is preliminary data.</text>
</comment>
<accession>A0A8J2XS56</accession>
<dbReference type="InterPro" id="IPR050583">
    <property type="entry name" value="Mycobacterial_A85_antigen"/>
</dbReference>
<dbReference type="SUPFAM" id="SSF53474">
    <property type="entry name" value="alpha/beta-Hydrolases"/>
    <property type="match status" value="1"/>
</dbReference>
<protein>
    <recommendedName>
        <fullName evidence="3">Esterase</fullName>
    </recommendedName>
</protein>
<organism evidence="1 2">
    <name type="scientific">Puia dinghuensis</name>
    <dbReference type="NCBI Taxonomy" id="1792502"/>
    <lineage>
        <taxon>Bacteria</taxon>
        <taxon>Pseudomonadati</taxon>
        <taxon>Bacteroidota</taxon>
        <taxon>Chitinophagia</taxon>
        <taxon>Chitinophagales</taxon>
        <taxon>Chitinophagaceae</taxon>
        <taxon>Puia</taxon>
    </lineage>
</organism>
<dbReference type="EMBL" id="BMJC01000001">
    <property type="protein sequence ID" value="GGA89558.1"/>
    <property type="molecule type" value="Genomic_DNA"/>
</dbReference>
<dbReference type="Gene3D" id="3.40.50.1820">
    <property type="entry name" value="alpha/beta hydrolase"/>
    <property type="match status" value="1"/>
</dbReference>
<evidence type="ECO:0000313" key="1">
    <source>
        <dbReference type="EMBL" id="GGA89558.1"/>
    </source>
</evidence>
<dbReference type="PANTHER" id="PTHR48098:SF6">
    <property type="entry name" value="FERRI-BACILLIBACTIN ESTERASE BESA"/>
    <property type="match status" value="1"/>
</dbReference>
<evidence type="ECO:0008006" key="3">
    <source>
        <dbReference type="Google" id="ProtNLM"/>
    </source>
</evidence>
<reference evidence="1" key="2">
    <citation type="submission" date="2020-09" db="EMBL/GenBank/DDBJ databases">
        <authorList>
            <person name="Sun Q."/>
            <person name="Zhou Y."/>
        </authorList>
    </citation>
    <scope>NUCLEOTIDE SEQUENCE</scope>
    <source>
        <strain evidence="1">CGMCC 1.15448</strain>
    </source>
</reference>
<gene>
    <name evidence="1" type="ORF">GCM10011511_10970</name>
</gene>